<dbReference type="Proteomes" id="UP000033874">
    <property type="component" value="Unassembled WGS sequence"/>
</dbReference>
<keyword evidence="1" id="KW-0813">Transport</keyword>
<gene>
    <name evidence="5" type="ORF">YP76_09120</name>
</gene>
<dbReference type="STRING" id="56193.YP76_09120"/>
<evidence type="ECO:0000256" key="2">
    <source>
        <dbReference type="ARBA" id="ARBA00022741"/>
    </source>
</evidence>
<dbReference type="PROSITE" id="PS00211">
    <property type="entry name" value="ABC_TRANSPORTER_1"/>
    <property type="match status" value="1"/>
</dbReference>
<evidence type="ECO:0000256" key="1">
    <source>
        <dbReference type="ARBA" id="ARBA00022448"/>
    </source>
</evidence>
<accession>A0A0M3AVU1</accession>
<dbReference type="Gene3D" id="3.40.50.300">
    <property type="entry name" value="P-loop containing nucleotide triphosphate hydrolases"/>
    <property type="match status" value="1"/>
</dbReference>
<comment type="caution">
    <text evidence="5">The sequence shown here is derived from an EMBL/GenBank/DDBJ whole genome shotgun (WGS) entry which is preliminary data.</text>
</comment>
<dbReference type="GO" id="GO:0005524">
    <property type="term" value="F:ATP binding"/>
    <property type="evidence" value="ECO:0007669"/>
    <property type="project" value="UniProtKB-KW"/>
</dbReference>
<dbReference type="GO" id="GO:0005886">
    <property type="term" value="C:plasma membrane"/>
    <property type="evidence" value="ECO:0007669"/>
    <property type="project" value="TreeGrafter"/>
</dbReference>
<dbReference type="SMART" id="SM00382">
    <property type="entry name" value="AAA"/>
    <property type="match status" value="1"/>
</dbReference>
<proteinExistence type="predicted"/>
<evidence type="ECO:0000256" key="3">
    <source>
        <dbReference type="ARBA" id="ARBA00022840"/>
    </source>
</evidence>
<dbReference type="Pfam" id="PF00005">
    <property type="entry name" value="ABC_tran"/>
    <property type="match status" value="1"/>
</dbReference>
<dbReference type="SUPFAM" id="SSF52540">
    <property type="entry name" value="P-loop containing nucleoside triphosphate hydrolases"/>
    <property type="match status" value="1"/>
</dbReference>
<dbReference type="PANTHER" id="PTHR24220">
    <property type="entry name" value="IMPORT ATP-BINDING PROTEIN"/>
    <property type="match status" value="1"/>
</dbReference>
<dbReference type="InterPro" id="IPR003593">
    <property type="entry name" value="AAA+_ATPase"/>
</dbReference>
<keyword evidence="3 5" id="KW-0067">ATP-binding</keyword>
<dbReference type="InterPro" id="IPR017911">
    <property type="entry name" value="MacB-like_ATP-bd"/>
</dbReference>
<dbReference type="AlphaFoldDB" id="A0A0M3AVU1"/>
<dbReference type="InterPro" id="IPR003439">
    <property type="entry name" value="ABC_transporter-like_ATP-bd"/>
</dbReference>
<organism evidence="5 6">
    <name type="scientific">Sphingobium chungbukense</name>
    <dbReference type="NCBI Taxonomy" id="56193"/>
    <lineage>
        <taxon>Bacteria</taxon>
        <taxon>Pseudomonadati</taxon>
        <taxon>Pseudomonadota</taxon>
        <taxon>Alphaproteobacteria</taxon>
        <taxon>Sphingomonadales</taxon>
        <taxon>Sphingomonadaceae</taxon>
        <taxon>Sphingobium</taxon>
    </lineage>
</organism>
<evidence type="ECO:0000313" key="5">
    <source>
        <dbReference type="EMBL" id="KKW93021.1"/>
    </source>
</evidence>
<sequence length="229" mass="24451">MNAILEAGGLSRNLPGTPPVSLVTDVSLAIQPASFVAIVGPSGCGKSSLLYLLGLLDRPSSGSLRFQERDMNSLDGDERAQIRLANFGFVFQFHFLLPEFTALENVLLPMRRLGRLPLPDARAKAAALLTEVGLGAKMDKTPDRLSGGERQRVAIARAIANDPVLVLGDEPTGNLDSQNSARVVEMFRALAHDQGRAVVCVTHDPDVAAAADVQISMLDGRISGTDVRR</sequence>
<evidence type="ECO:0000313" key="6">
    <source>
        <dbReference type="Proteomes" id="UP000033874"/>
    </source>
</evidence>
<dbReference type="InterPro" id="IPR017871">
    <property type="entry name" value="ABC_transporter-like_CS"/>
</dbReference>
<dbReference type="CDD" id="cd03255">
    <property type="entry name" value="ABC_MJ0796_LolCDE_FtsE"/>
    <property type="match status" value="1"/>
</dbReference>
<dbReference type="PATRIC" id="fig|56193.3.peg.1891"/>
<dbReference type="GO" id="GO:0022857">
    <property type="term" value="F:transmembrane transporter activity"/>
    <property type="evidence" value="ECO:0007669"/>
    <property type="project" value="TreeGrafter"/>
</dbReference>
<reference evidence="5 6" key="1">
    <citation type="submission" date="2015-04" db="EMBL/GenBank/DDBJ databases">
        <title>Genome sequence of aromatic hydrocarbons-degrading Sphingobium chungbukense DJ77.</title>
        <authorList>
            <person name="Kim Y.-C."/>
            <person name="Chae J.-C."/>
        </authorList>
    </citation>
    <scope>NUCLEOTIDE SEQUENCE [LARGE SCALE GENOMIC DNA]</scope>
    <source>
        <strain evidence="5 6">DJ77</strain>
    </source>
</reference>
<dbReference type="GO" id="GO:0016887">
    <property type="term" value="F:ATP hydrolysis activity"/>
    <property type="evidence" value="ECO:0007669"/>
    <property type="project" value="InterPro"/>
</dbReference>
<dbReference type="InterPro" id="IPR027417">
    <property type="entry name" value="P-loop_NTPase"/>
</dbReference>
<keyword evidence="2" id="KW-0547">Nucleotide-binding</keyword>
<name>A0A0M3AVU1_9SPHN</name>
<keyword evidence="6" id="KW-1185">Reference proteome</keyword>
<feature type="domain" description="ABC transporter" evidence="4">
    <location>
        <begin position="5"/>
        <end position="229"/>
    </location>
</feature>
<evidence type="ECO:0000259" key="4">
    <source>
        <dbReference type="PROSITE" id="PS50893"/>
    </source>
</evidence>
<protein>
    <submittedName>
        <fullName evidence="5">ABC transporter ATP-binding protein</fullName>
    </submittedName>
</protein>
<dbReference type="PANTHER" id="PTHR24220:SF86">
    <property type="entry name" value="ABC TRANSPORTER ABCH.1"/>
    <property type="match status" value="1"/>
</dbReference>
<dbReference type="EMBL" id="LBIC01000003">
    <property type="protein sequence ID" value="KKW93021.1"/>
    <property type="molecule type" value="Genomic_DNA"/>
</dbReference>
<dbReference type="InterPro" id="IPR015854">
    <property type="entry name" value="ABC_transpr_LolD-like"/>
</dbReference>
<dbReference type="PROSITE" id="PS50893">
    <property type="entry name" value="ABC_TRANSPORTER_2"/>
    <property type="match status" value="1"/>
</dbReference>
<dbReference type="RefSeq" id="WP_046763230.1">
    <property type="nucleotide sequence ID" value="NZ_LBIC01000003.1"/>
</dbReference>